<sequence>LPSALQALPHVAEDIRELLKPRTIDGAVYNELGRVFRVHGTSRPFTVGAMDGAAVRGKLNIVTWLHSTRTEGCSRKTSIGAAANGHLVVLKWLHVAYVQKCNREEELVAAAQGGHTEVV</sequence>
<dbReference type="PANTHER" id="PTHR46586">
    <property type="entry name" value="ANKYRIN REPEAT-CONTAINING PROTEIN"/>
    <property type="match status" value="1"/>
</dbReference>
<reference evidence="1 2" key="1">
    <citation type="journal article" date="2006" name="Science">
        <title>Phytophthora genome sequences uncover evolutionary origins and mechanisms of pathogenesis.</title>
        <authorList>
            <person name="Tyler B.M."/>
            <person name="Tripathy S."/>
            <person name="Zhang X."/>
            <person name="Dehal P."/>
            <person name="Jiang R.H."/>
            <person name="Aerts A."/>
            <person name="Arredondo F.D."/>
            <person name="Baxter L."/>
            <person name="Bensasson D."/>
            <person name="Beynon J.L."/>
            <person name="Chapman J."/>
            <person name="Damasceno C.M."/>
            <person name="Dorrance A.E."/>
            <person name="Dou D."/>
            <person name="Dickerman A.W."/>
            <person name="Dubchak I.L."/>
            <person name="Garbelotto M."/>
            <person name="Gijzen M."/>
            <person name="Gordon S.G."/>
            <person name="Govers F."/>
            <person name="Grunwald N.J."/>
            <person name="Huang W."/>
            <person name="Ivors K.L."/>
            <person name="Jones R.W."/>
            <person name="Kamoun S."/>
            <person name="Krampis K."/>
            <person name="Lamour K.H."/>
            <person name="Lee M.K."/>
            <person name="McDonald W.H."/>
            <person name="Medina M."/>
            <person name="Meijer H.J."/>
            <person name="Nordberg E.K."/>
            <person name="Maclean D.J."/>
            <person name="Ospina-Giraldo M.D."/>
            <person name="Morris P.F."/>
            <person name="Phuntumart V."/>
            <person name="Putnam N.H."/>
            <person name="Rash S."/>
            <person name="Rose J.K."/>
            <person name="Sakihama Y."/>
            <person name="Salamov A.A."/>
            <person name="Savidor A."/>
            <person name="Scheuring C.F."/>
            <person name="Smith B.M."/>
            <person name="Sobral B.W."/>
            <person name="Terry A."/>
            <person name="Torto-Alalibo T.A."/>
            <person name="Win J."/>
            <person name="Xu Z."/>
            <person name="Zhang H."/>
            <person name="Grigoriev I.V."/>
            <person name="Rokhsar D.S."/>
            <person name="Boore J.L."/>
        </authorList>
    </citation>
    <scope>NUCLEOTIDE SEQUENCE [LARGE SCALE GENOMIC DNA]</scope>
    <source>
        <strain evidence="1 2">P6497</strain>
    </source>
</reference>
<dbReference type="PANTHER" id="PTHR46586:SF3">
    <property type="entry name" value="ANKYRIN REPEAT-CONTAINING PROTEIN"/>
    <property type="match status" value="1"/>
</dbReference>
<dbReference type="AlphaFoldDB" id="G4ZHL9"/>
<dbReference type="SMR" id="G4ZHL9"/>
<dbReference type="RefSeq" id="XP_009527732.1">
    <property type="nucleotide sequence ID" value="XM_009529437.1"/>
</dbReference>
<proteinExistence type="predicted"/>
<name>G4ZHL9_PHYSP</name>
<evidence type="ECO:0000313" key="1">
    <source>
        <dbReference type="EMBL" id="EGZ18674.1"/>
    </source>
</evidence>
<protein>
    <submittedName>
        <fullName evidence="1">Uncharacterized protein</fullName>
    </submittedName>
</protein>
<gene>
    <name evidence="1" type="ORF">PHYSODRAFT_451713</name>
</gene>
<feature type="non-terminal residue" evidence="1">
    <location>
        <position position="119"/>
    </location>
</feature>
<dbReference type="EMBL" id="JH159154">
    <property type="protein sequence ID" value="EGZ18674.1"/>
    <property type="molecule type" value="Genomic_DNA"/>
</dbReference>
<dbReference type="KEGG" id="psoj:PHYSODRAFT_451713"/>
<keyword evidence="2" id="KW-1185">Reference proteome</keyword>
<evidence type="ECO:0000313" key="2">
    <source>
        <dbReference type="Proteomes" id="UP000002640"/>
    </source>
</evidence>
<accession>G4ZHL9</accession>
<dbReference type="Proteomes" id="UP000002640">
    <property type="component" value="Unassembled WGS sequence"/>
</dbReference>
<dbReference type="InterPro" id="IPR052050">
    <property type="entry name" value="SecEffector_AnkRepeat"/>
</dbReference>
<organism evidence="1 2">
    <name type="scientific">Phytophthora sojae (strain P6497)</name>
    <name type="common">Soybean stem and root rot agent</name>
    <name type="synonym">Phytophthora megasperma f. sp. glycines</name>
    <dbReference type="NCBI Taxonomy" id="1094619"/>
    <lineage>
        <taxon>Eukaryota</taxon>
        <taxon>Sar</taxon>
        <taxon>Stramenopiles</taxon>
        <taxon>Oomycota</taxon>
        <taxon>Peronosporomycetes</taxon>
        <taxon>Peronosporales</taxon>
        <taxon>Peronosporaceae</taxon>
        <taxon>Phytophthora</taxon>
    </lineage>
</organism>
<dbReference type="GeneID" id="20652960"/>
<dbReference type="InParanoid" id="G4ZHL9"/>
<feature type="non-terminal residue" evidence="1">
    <location>
        <position position="1"/>
    </location>
</feature>